<organism evidence="8 9">
    <name type="scientific">Aeromicrobium phoceense</name>
    <dbReference type="NCBI Taxonomy" id="2754045"/>
    <lineage>
        <taxon>Bacteria</taxon>
        <taxon>Bacillati</taxon>
        <taxon>Actinomycetota</taxon>
        <taxon>Actinomycetes</taxon>
        <taxon>Propionibacteriales</taxon>
        <taxon>Nocardioidaceae</taxon>
        <taxon>Aeromicrobium</taxon>
    </lineage>
</organism>
<dbReference type="InterPro" id="IPR050763">
    <property type="entry name" value="ABC_transporter_ATP-binding"/>
</dbReference>
<dbReference type="GO" id="GO:0016887">
    <property type="term" value="F:ATP hydrolysis activity"/>
    <property type="evidence" value="ECO:0007669"/>
    <property type="project" value="InterPro"/>
</dbReference>
<keyword evidence="3" id="KW-0813">Transport</keyword>
<dbReference type="SMART" id="SM00382">
    <property type="entry name" value="AAA"/>
    <property type="match status" value="1"/>
</dbReference>
<dbReference type="GO" id="GO:0046677">
    <property type="term" value="P:response to antibiotic"/>
    <property type="evidence" value="ECO:0007669"/>
    <property type="project" value="UniProtKB-KW"/>
</dbReference>
<evidence type="ECO:0000256" key="4">
    <source>
        <dbReference type="ARBA" id="ARBA00022741"/>
    </source>
</evidence>
<evidence type="ECO:0000256" key="3">
    <source>
        <dbReference type="ARBA" id="ARBA00022448"/>
    </source>
</evidence>
<reference evidence="8 9" key="1">
    <citation type="submission" date="2020-07" db="EMBL/GenBank/DDBJ databases">
        <title>Draft genome and description of Aeromicrobium phoceense strain Marseille-Q0843 isolated from healthy skin swab.</title>
        <authorList>
            <person name="Boxberger M."/>
            <person name="La Scola B."/>
        </authorList>
    </citation>
    <scope>NUCLEOTIDE SEQUENCE [LARGE SCALE GENOMIC DNA]</scope>
    <source>
        <strain evidence="8 9">Marseille-Q0843</strain>
    </source>
</reference>
<dbReference type="Gene3D" id="3.40.50.300">
    <property type="entry name" value="P-loop containing nucleotide triphosphate hydrolases"/>
    <property type="match status" value="1"/>
</dbReference>
<evidence type="ECO:0000259" key="7">
    <source>
        <dbReference type="PROSITE" id="PS50893"/>
    </source>
</evidence>
<dbReference type="PANTHER" id="PTHR42711:SF5">
    <property type="entry name" value="ABC TRANSPORTER ATP-BINDING PROTEIN NATA"/>
    <property type="match status" value="1"/>
</dbReference>
<evidence type="ECO:0000313" key="9">
    <source>
        <dbReference type="Proteomes" id="UP000550354"/>
    </source>
</evidence>
<gene>
    <name evidence="8" type="ORF">H1W00_11200</name>
</gene>
<proteinExistence type="inferred from homology"/>
<comment type="subcellular location">
    <subcellularLocation>
        <location evidence="1">Cell membrane</location>
        <topology evidence="1">Peripheral membrane protein</topology>
    </subcellularLocation>
</comment>
<dbReference type="PANTHER" id="PTHR42711">
    <property type="entry name" value="ABC TRANSPORTER ATP-BINDING PROTEIN"/>
    <property type="match status" value="1"/>
</dbReference>
<name>A0A838XPV0_9ACTN</name>
<dbReference type="InterPro" id="IPR003593">
    <property type="entry name" value="AAA+_ATPase"/>
</dbReference>
<keyword evidence="9" id="KW-1185">Reference proteome</keyword>
<keyword evidence="6" id="KW-0046">Antibiotic resistance</keyword>
<sequence>MTSEPVVRATALTRVFDDRVAVSDLDLVVGRGRVLGVLGPNGSGKSTTVRMLTGLLRPTSGTVELFGEAVTPESAPRLRARIGVQTEANLYHRLTVAENLRTWGALHGLSPAATERRLSEVLEVVGLSDRRDSPVGSLSKGLRQKAKIARALLPGPELIFLDEPTAGLDPEAALDVLGHLAKLRADGDTTIVLCTHQLHGLEQLCDDVVMLDRGRVVAAGEVTELVASHWPDREYVIRVSEREVAERVVAGLRAEGVAVPDPESTAPSLHDLYFALLAGEEA</sequence>
<keyword evidence="5 8" id="KW-0067">ATP-binding</keyword>
<dbReference type="GO" id="GO:0005886">
    <property type="term" value="C:plasma membrane"/>
    <property type="evidence" value="ECO:0007669"/>
    <property type="project" value="UniProtKB-SubCell"/>
</dbReference>
<evidence type="ECO:0000256" key="6">
    <source>
        <dbReference type="ARBA" id="ARBA00023251"/>
    </source>
</evidence>
<dbReference type="Pfam" id="PF00005">
    <property type="entry name" value="ABC_tran"/>
    <property type="match status" value="1"/>
</dbReference>
<evidence type="ECO:0000313" key="8">
    <source>
        <dbReference type="EMBL" id="MBA4609044.1"/>
    </source>
</evidence>
<feature type="domain" description="ABC transporter" evidence="7">
    <location>
        <begin position="7"/>
        <end position="238"/>
    </location>
</feature>
<comment type="caution">
    <text evidence="8">The sequence shown here is derived from an EMBL/GenBank/DDBJ whole genome shotgun (WGS) entry which is preliminary data.</text>
</comment>
<evidence type="ECO:0000256" key="2">
    <source>
        <dbReference type="ARBA" id="ARBA00005417"/>
    </source>
</evidence>
<evidence type="ECO:0000256" key="1">
    <source>
        <dbReference type="ARBA" id="ARBA00004202"/>
    </source>
</evidence>
<dbReference type="AlphaFoldDB" id="A0A838XPV0"/>
<dbReference type="EMBL" id="JACEOG010000001">
    <property type="protein sequence ID" value="MBA4609044.1"/>
    <property type="molecule type" value="Genomic_DNA"/>
</dbReference>
<keyword evidence="4" id="KW-0547">Nucleotide-binding</keyword>
<evidence type="ECO:0000256" key="5">
    <source>
        <dbReference type="ARBA" id="ARBA00022840"/>
    </source>
</evidence>
<comment type="similarity">
    <text evidence="2">Belongs to the ABC transporter superfamily.</text>
</comment>
<dbReference type="RefSeq" id="WP_181755775.1">
    <property type="nucleotide sequence ID" value="NZ_JACEOG010000001.1"/>
</dbReference>
<dbReference type="GO" id="GO:0005524">
    <property type="term" value="F:ATP binding"/>
    <property type="evidence" value="ECO:0007669"/>
    <property type="project" value="UniProtKB-KW"/>
</dbReference>
<protein>
    <submittedName>
        <fullName evidence="8">ABC transporter ATP-binding protein</fullName>
    </submittedName>
</protein>
<accession>A0A838XPV0</accession>
<dbReference type="InterPro" id="IPR027417">
    <property type="entry name" value="P-loop_NTPase"/>
</dbReference>
<dbReference type="InterPro" id="IPR003439">
    <property type="entry name" value="ABC_transporter-like_ATP-bd"/>
</dbReference>
<dbReference type="Proteomes" id="UP000550354">
    <property type="component" value="Unassembled WGS sequence"/>
</dbReference>
<dbReference type="PROSITE" id="PS50893">
    <property type="entry name" value="ABC_TRANSPORTER_2"/>
    <property type="match status" value="1"/>
</dbReference>
<dbReference type="SUPFAM" id="SSF52540">
    <property type="entry name" value="P-loop containing nucleoside triphosphate hydrolases"/>
    <property type="match status" value="1"/>
</dbReference>